<name>A0A813R201_9BILA</name>
<evidence type="ECO:0000313" key="2">
    <source>
        <dbReference type="Proteomes" id="UP000663879"/>
    </source>
</evidence>
<reference evidence="1" key="1">
    <citation type="submission" date="2021-02" db="EMBL/GenBank/DDBJ databases">
        <authorList>
            <person name="Nowell W R."/>
        </authorList>
    </citation>
    <scope>NUCLEOTIDE SEQUENCE</scope>
    <source>
        <strain evidence="1">Ploen Becks lab</strain>
    </source>
</reference>
<sequence>MRIFDKKLKLILFGFCMFFLGYFSLNFADLVHINNRKRLIEIKPFEASSELNSFEKFEIYIPKENLTTKVISKKVTRYIAYDSGGFGSINQGIVHCSDDLEVQITDSAEQIKNADFLYFHMNAPDKLKYAQNQDKKQYIMVYTMESEVSIFKFLTKYFQLRINKKFITQ</sequence>
<accession>A0A813R201</accession>
<gene>
    <name evidence="1" type="ORF">OXX778_LOCUS5269</name>
</gene>
<dbReference type="EMBL" id="CAJNOC010000563">
    <property type="protein sequence ID" value="CAF0777289.1"/>
    <property type="molecule type" value="Genomic_DNA"/>
</dbReference>
<organism evidence="1 2">
    <name type="scientific">Brachionus calyciflorus</name>
    <dbReference type="NCBI Taxonomy" id="104777"/>
    <lineage>
        <taxon>Eukaryota</taxon>
        <taxon>Metazoa</taxon>
        <taxon>Spiralia</taxon>
        <taxon>Gnathifera</taxon>
        <taxon>Rotifera</taxon>
        <taxon>Eurotatoria</taxon>
        <taxon>Monogononta</taxon>
        <taxon>Pseudotrocha</taxon>
        <taxon>Ploima</taxon>
        <taxon>Brachionidae</taxon>
        <taxon>Brachionus</taxon>
    </lineage>
</organism>
<dbReference type="AlphaFoldDB" id="A0A813R201"/>
<dbReference type="Proteomes" id="UP000663879">
    <property type="component" value="Unassembled WGS sequence"/>
</dbReference>
<comment type="caution">
    <text evidence="1">The sequence shown here is derived from an EMBL/GenBank/DDBJ whole genome shotgun (WGS) entry which is preliminary data.</text>
</comment>
<proteinExistence type="predicted"/>
<keyword evidence="2" id="KW-1185">Reference proteome</keyword>
<protein>
    <submittedName>
        <fullName evidence="1">Uncharacterized protein</fullName>
    </submittedName>
</protein>
<evidence type="ECO:0000313" key="1">
    <source>
        <dbReference type="EMBL" id="CAF0777289.1"/>
    </source>
</evidence>